<dbReference type="HAMAP" id="MF_01930">
    <property type="entry name" value="PurN"/>
    <property type="match status" value="1"/>
</dbReference>
<dbReference type="GO" id="GO:0004644">
    <property type="term" value="F:phosphoribosylglycinamide formyltransferase activity"/>
    <property type="evidence" value="ECO:0007669"/>
    <property type="project" value="UniProtKB-EC"/>
</dbReference>
<dbReference type="PANTHER" id="PTHR43369">
    <property type="entry name" value="PHOSPHORIBOSYLGLYCINAMIDE FORMYLTRANSFERASE"/>
    <property type="match status" value="1"/>
</dbReference>
<proteinExistence type="inferred from homology"/>
<dbReference type="GO" id="GO:0005737">
    <property type="term" value="C:cytoplasm"/>
    <property type="evidence" value="ECO:0007669"/>
    <property type="project" value="TreeGrafter"/>
</dbReference>
<name>A0A094Q3U4_9ZZZZ</name>
<accession>A0A094Q3U4</accession>
<evidence type="ECO:0000313" key="6">
    <source>
        <dbReference type="EMBL" id="KGA18032.1"/>
    </source>
</evidence>
<dbReference type="InterPro" id="IPR036477">
    <property type="entry name" value="Formyl_transf_N_sf"/>
</dbReference>
<dbReference type="AlphaFoldDB" id="A0A094Q3U4"/>
<dbReference type="PANTHER" id="PTHR43369:SF2">
    <property type="entry name" value="PHOSPHORIBOSYLGLYCINAMIDE FORMYLTRANSFERASE"/>
    <property type="match status" value="1"/>
</dbReference>
<keyword evidence="4" id="KW-0658">Purine biosynthesis</keyword>
<evidence type="ECO:0000256" key="3">
    <source>
        <dbReference type="ARBA" id="ARBA00022679"/>
    </source>
</evidence>
<dbReference type="InterPro" id="IPR004607">
    <property type="entry name" value="GART"/>
</dbReference>
<dbReference type="Pfam" id="PF00551">
    <property type="entry name" value="Formyl_trans_N"/>
    <property type="match status" value="1"/>
</dbReference>
<dbReference type="NCBIfam" id="TIGR00639">
    <property type="entry name" value="PurN"/>
    <property type="match status" value="1"/>
</dbReference>
<comment type="pathway">
    <text evidence="1">Purine metabolism; IMP biosynthesis via de novo pathway; N(2)-formyl-N(1)-(5-phospho-D-ribosyl)glycinamide from N(1)-(5-phospho-D-ribosyl)glycinamide (10-formyl THF route): step 1/1.</text>
</comment>
<reference evidence="6" key="1">
    <citation type="submission" date="2014-06" db="EMBL/GenBank/DDBJ databases">
        <title>Key roles for freshwater Actinobacteria revealed by deep metagenomic sequencing.</title>
        <authorList>
            <person name="Ghai R."/>
            <person name="Mizuno C.M."/>
            <person name="Picazo A."/>
            <person name="Camacho A."/>
            <person name="Rodriguez-Valera F."/>
        </authorList>
    </citation>
    <scope>NUCLEOTIDE SEQUENCE</scope>
</reference>
<feature type="domain" description="Formyl transferase N-terminal" evidence="5">
    <location>
        <begin position="20"/>
        <end position="202"/>
    </location>
</feature>
<organism evidence="6">
    <name type="scientific">freshwater metagenome</name>
    <dbReference type="NCBI Taxonomy" id="449393"/>
    <lineage>
        <taxon>unclassified sequences</taxon>
        <taxon>metagenomes</taxon>
        <taxon>ecological metagenomes</taxon>
    </lineage>
</organism>
<dbReference type="SUPFAM" id="SSF53328">
    <property type="entry name" value="Formyltransferase"/>
    <property type="match status" value="1"/>
</dbReference>
<dbReference type="Gene3D" id="3.40.50.170">
    <property type="entry name" value="Formyl transferase, N-terminal domain"/>
    <property type="match status" value="1"/>
</dbReference>
<protein>
    <recommendedName>
        <fullName evidence="2">phosphoribosylglycinamide formyltransferase 1</fullName>
        <ecNumber evidence="2">2.1.2.2</ecNumber>
    </recommendedName>
</protein>
<dbReference type="GO" id="GO:0006189">
    <property type="term" value="P:'de novo' IMP biosynthetic process"/>
    <property type="evidence" value="ECO:0007669"/>
    <property type="project" value="InterPro"/>
</dbReference>
<dbReference type="InterPro" id="IPR002376">
    <property type="entry name" value="Formyl_transf_N"/>
</dbReference>
<dbReference type="CDD" id="cd08645">
    <property type="entry name" value="FMT_core_GART"/>
    <property type="match status" value="1"/>
</dbReference>
<evidence type="ECO:0000259" key="5">
    <source>
        <dbReference type="Pfam" id="PF00551"/>
    </source>
</evidence>
<keyword evidence="3 6" id="KW-0808">Transferase</keyword>
<evidence type="ECO:0000256" key="1">
    <source>
        <dbReference type="ARBA" id="ARBA00005054"/>
    </source>
</evidence>
<evidence type="ECO:0000256" key="2">
    <source>
        <dbReference type="ARBA" id="ARBA00012254"/>
    </source>
</evidence>
<evidence type="ECO:0000256" key="4">
    <source>
        <dbReference type="ARBA" id="ARBA00022755"/>
    </source>
</evidence>
<gene>
    <name evidence="6" type="ORF">GM51_9250</name>
</gene>
<comment type="caution">
    <text evidence="6">The sequence shown here is derived from an EMBL/GenBank/DDBJ whole genome shotgun (WGS) entry which is preliminary data.</text>
</comment>
<dbReference type="EMBL" id="JNSL01000050">
    <property type="protein sequence ID" value="KGA18032.1"/>
    <property type="molecule type" value="Genomic_DNA"/>
</dbReference>
<sequence length="212" mass="23246">MDHRRTYQQSQQGAAEVTTRLVVLASGNGSNLQAIIDACETQALHAQVVGVVSDNHHAFALQRAAQHNIACRVVDATHTSRSEFNNQLARAVSEFKPDIVVLAGFMRLLTMDFLAHFPQQVINVHPALPRELPGTHAIARAFDEFVAGKRTHTGVMVHFVPDEGVDNGPVIDSAVVPIYPTDSLADLEQRMHASEHQLLITSLTQLTKEHTP</sequence>
<dbReference type="EC" id="2.1.2.2" evidence="2"/>